<dbReference type="Proteomes" id="UP000786185">
    <property type="component" value="Unassembled WGS sequence"/>
</dbReference>
<gene>
    <name evidence="1" type="ORF">ERJ77_27650</name>
</gene>
<reference evidence="1" key="1">
    <citation type="journal article" date="2021" name="PeerJ">
        <title>Analysis of 44 Vibrio anguillarum genomes reveals high genetic diversity.</title>
        <authorList>
            <person name="Hansen M.J."/>
            <person name="Dalsgaard I."/>
        </authorList>
    </citation>
    <scope>NUCLEOTIDE SEQUENCE</scope>
    <source>
        <strain evidence="1">850617-1/1</strain>
    </source>
</reference>
<dbReference type="EMBL" id="SCLC01001791">
    <property type="protein sequence ID" value="MBF4438191.1"/>
    <property type="molecule type" value="Genomic_DNA"/>
</dbReference>
<comment type="caution">
    <text evidence="1">The sequence shown here is derived from an EMBL/GenBank/DDBJ whole genome shotgun (WGS) entry which is preliminary data.</text>
</comment>
<sequence>MDNSPWKDLDHSNARRVNNNGQFDFFWVVVEEKMPALMLRLPIEPISKPKLP</sequence>
<protein>
    <submittedName>
        <fullName evidence="1">PD-(D/E)XK motif protein</fullName>
    </submittedName>
</protein>
<feature type="non-terminal residue" evidence="1">
    <location>
        <position position="52"/>
    </location>
</feature>
<proteinExistence type="predicted"/>
<evidence type="ECO:0000313" key="2">
    <source>
        <dbReference type="Proteomes" id="UP000786185"/>
    </source>
</evidence>
<dbReference type="AlphaFoldDB" id="A0AAW4BK60"/>
<name>A0AAW4BK60_VIBAN</name>
<evidence type="ECO:0000313" key="1">
    <source>
        <dbReference type="EMBL" id="MBF4438191.1"/>
    </source>
</evidence>
<accession>A0AAW4BK60</accession>
<organism evidence="1 2">
    <name type="scientific">Vibrio anguillarum</name>
    <name type="common">Listonella anguillarum</name>
    <dbReference type="NCBI Taxonomy" id="55601"/>
    <lineage>
        <taxon>Bacteria</taxon>
        <taxon>Pseudomonadati</taxon>
        <taxon>Pseudomonadota</taxon>
        <taxon>Gammaproteobacteria</taxon>
        <taxon>Vibrionales</taxon>
        <taxon>Vibrionaceae</taxon>
        <taxon>Vibrio</taxon>
    </lineage>
</organism>